<dbReference type="GO" id="GO:0003677">
    <property type="term" value="F:DNA binding"/>
    <property type="evidence" value="ECO:0007669"/>
    <property type="project" value="UniProtKB-KW"/>
</dbReference>
<dbReference type="SUPFAM" id="SSF57701">
    <property type="entry name" value="Zn2/Cys6 DNA-binding domain"/>
    <property type="match status" value="1"/>
</dbReference>
<dbReference type="Pfam" id="PF00172">
    <property type="entry name" value="Zn_clus"/>
    <property type="match status" value="1"/>
</dbReference>
<dbReference type="AlphaFoldDB" id="A0A5N7C6G5"/>
<dbReference type="GO" id="GO:0008270">
    <property type="term" value="F:zinc ion binding"/>
    <property type="evidence" value="ECO:0007669"/>
    <property type="project" value="InterPro"/>
</dbReference>
<keyword evidence="6" id="KW-0539">Nucleus</keyword>
<evidence type="ECO:0000256" key="2">
    <source>
        <dbReference type="ARBA" id="ARBA00022833"/>
    </source>
</evidence>
<keyword evidence="5" id="KW-0804">Transcription</keyword>
<evidence type="ECO:0000259" key="8">
    <source>
        <dbReference type="PROSITE" id="PS50048"/>
    </source>
</evidence>
<evidence type="ECO:0000256" key="6">
    <source>
        <dbReference type="ARBA" id="ARBA00023242"/>
    </source>
</evidence>
<evidence type="ECO:0000256" key="5">
    <source>
        <dbReference type="ARBA" id="ARBA00023163"/>
    </source>
</evidence>
<proteinExistence type="predicted"/>
<dbReference type="EMBL" id="ML735263">
    <property type="protein sequence ID" value="KAE8389659.1"/>
    <property type="molecule type" value="Genomic_DNA"/>
</dbReference>
<dbReference type="CDD" id="cd00067">
    <property type="entry name" value="GAL4"/>
    <property type="match status" value="1"/>
</dbReference>
<evidence type="ECO:0000256" key="7">
    <source>
        <dbReference type="SAM" id="MobiDB-lite"/>
    </source>
</evidence>
<keyword evidence="3" id="KW-0805">Transcription regulation</keyword>
<dbReference type="PRINTS" id="PR00755">
    <property type="entry name" value="AFLATOXINBRP"/>
</dbReference>
<dbReference type="PANTHER" id="PTHR47660">
    <property type="entry name" value="TRANSCRIPTION FACTOR WITH C2H2 AND ZN(2)-CYS(6) DNA BINDING DOMAIN (EUROFUNG)-RELATED-RELATED"/>
    <property type="match status" value="1"/>
</dbReference>
<organism evidence="9">
    <name type="scientific">Petromyces alliaceus</name>
    <name type="common">Aspergillus alliaceus</name>
    <dbReference type="NCBI Taxonomy" id="209559"/>
    <lineage>
        <taxon>Eukaryota</taxon>
        <taxon>Fungi</taxon>
        <taxon>Dikarya</taxon>
        <taxon>Ascomycota</taxon>
        <taxon>Pezizomycotina</taxon>
        <taxon>Eurotiomycetes</taxon>
        <taxon>Eurotiomycetidae</taxon>
        <taxon>Eurotiales</taxon>
        <taxon>Aspergillaceae</taxon>
        <taxon>Aspergillus</taxon>
        <taxon>Aspergillus subgen. Circumdati</taxon>
    </lineage>
</organism>
<keyword evidence="2" id="KW-0862">Zinc</keyword>
<accession>A0A5N7C6G5</accession>
<feature type="region of interest" description="Disordered" evidence="7">
    <location>
        <begin position="49"/>
        <end position="78"/>
    </location>
</feature>
<feature type="domain" description="Zn(2)-C6 fungal-type" evidence="8">
    <location>
        <begin position="18"/>
        <end position="48"/>
    </location>
</feature>
<dbReference type="PANTHER" id="PTHR47660:SF3">
    <property type="entry name" value="FINGER DOMAIN PROTEIN, PUTATIVE (AFU_ORTHOLOGUE AFUA_4G03310)-RELATED"/>
    <property type="match status" value="1"/>
</dbReference>
<reference evidence="9" key="1">
    <citation type="submission" date="2019-04" db="EMBL/GenBank/DDBJ databases">
        <title>Friends and foes A comparative genomics studyof 23 Aspergillus species from section Flavi.</title>
        <authorList>
            <consortium name="DOE Joint Genome Institute"/>
            <person name="Kjaerbolling I."/>
            <person name="Vesth T."/>
            <person name="Frisvad J.C."/>
            <person name="Nybo J.L."/>
            <person name="Theobald S."/>
            <person name="Kildgaard S."/>
            <person name="Isbrandt T."/>
            <person name="Kuo A."/>
            <person name="Sato A."/>
            <person name="Lyhne E.K."/>
            <person name="Kogle M.E."/>
            <person name="Wiebenga A."/>
            <person name="Kun R.S."/>
            <person name="Lubbers R.J."/>
            <person name="Makela M.R."/>
            <person name="Barry K."/>
            <person name="Chovatia M."/>
            <person name="Clum A."/>
            <person name="Daum C."/>
            <person name="Haridas S."/>
            <person name="He G."/>
            <person name="LaButti K."/>
            <person name="Lipzen A."/>
            <person name="Mondo S."/>
            <person name="Riley R."/>
            <person name="Salamov A."/>
            <person name="Simmons B.A."/>
            <person name="Magnuson J.K."/>
            <person name="Henrissat B."/>
            <person name="Mortensen U.H."/>
            <person name="Larsen T.O."/>
            <person name="Devries R.P."/>
            <person name="Grigoriev I.V."/>
            <person name="Machida M."/>
            <person name="Baker S.E."/>
            <person name="Andersen M.R."/>
        </authorList>
    </citation>
    <scope>NUCLEOTIDE SEQUENCE [LARGE SCALE GENOMIC DNA]</scope>
    <source>
        <strain evidence="9">IBT 14317</strain>
    </source>
</reference>
<dbReference type="PROSITE" id="PS50048">
    <property type="entry name" value="ZN2_CY6_FUNGAL_2"/>
    <property type="match status" value="1"/>
</dbReference>
<evidence type="ECO:0000256" key="3">
    <source>
        <dbReference type="ARBA" id="ARBA00023015"/>
    </source>
</evidence>
<evidence type="ECO:0000313" key="9">
    <source>
        <dbReference type="EMBL" id="KAE8389659.1"/>
    </source>
</evidence>
<dbReference type="Proteomes" id="UP000326877">
    <property type="component" value="Unassembled WGS sequence"/>
</dbReference>
<dbReference type="GO" id="GO:0000981">
    <property type="term" value="F:DNA-binding transcription factor activity, RNA polymerase II-specific"/>
    <property type="evidence" value="ECO:0007669"/>
    <property type="project" value="InterPro"/>
</dbReference>
<dbReference type="OrthoDB" id="2441642at2759"/>
<name>A0A5N7C6G5_PETAA</name>
<keyword evidence="4" id="KW-0238">DNA-binding</keyword>
<dbReference type="Gene3D" id="4.10.240.10">
    <property type="entry name" value="Zn(2)-C6 fungal-type DNA-binding domain"/>
    <property type="match status" value="1"/>
</dbReference>
<feature type="region of interest" description="Disordered" evidence="7">
    <location>
        <begin position="1"/>
        <end position="23"/>
    </location>
</feature>
<sequence>MPTSDSHRSKQRPPRKKACNSCTKSKVRCSLEKPTCSRCRSTGRVCEYPASALPRDSPPGEAGVSEDPDPSYPGSAIHASPRFDPAPTMPIPLPYATTPSSTAWSPASQVHVRRHVPSCWRDGDEFDFHTVDLVPSANAEDIRDRWLRPYILPPLGQDEVPKVYHPFTLQYISRILSTYPRRMLKDKDVPPIIHRSQIDGKEMPRALANCYSLVRMWEQAAPGSEMMVVDTLEKEMERLADEHLEHDYELLSSFQAYLIYTIMLYFSPRGSSLINDKIMITLMELAFRTARNGLFCAAEVSHTRPTWESWIVVAAKRRAIFTMYIFSGVYNADRLLPNFIADEMRGVFAPGNKSLWEAQDRETWNKEYDRYLLRWEDGMLEISELWRSEETGSTQRRERIERWVQSTDEFGMMLFGVCAHIHGC</sequence>
<feature type="compositionally biased region" description="Basic residues" evidence="7">
    <location>
        <begin position="9"/>
        <end position="18"/>
    </location>
</feature>
<evidence type="ECO:0000256" key="1">
    <source>
        <dbReference type="ARBA" id="ARBA00022723"/>
    </source>
</evidence>
<keyword evidence="1" id="KW-0479">Metal-binding</keyword>
<dbReference type="InterPro" id="IPR001138">
    <property type="entry name" value="Zn2Cys6_DnaBD"/>
</dbReference>
<dbReference type="SMART" id="SM00066">
    <property type="entry name" value="GAL4"/>
    <property type="match status" value="1"/>
</dbReference>
<dbReference type="InterPro" id="IPR036864">
    <property type="entry name" value="Zn2-C6_fun-type_DNA-bd_sf"/>
</dbReference>
<dbReference type="PROSITE" id="PS00463">
    <property type="entry name" value="ZN2_CY6_FUNGAL_1"/>
    <property type="match status" value="1"/>
</dbReference>
<evidence type="ECO:0000256" key="4">
    <source>
        <dbReference type="ARBA" id="ARBA00023125"/>
    </source>
</evidence>
<gene>
    <name evidence="9" type="ORF">BDV23DRAFT_194317</name>
</gene>
<protein>
    <recommendedName>
        <fullName evidence="8">Zn(2)-C6 fungal-type domain-containing protein</fullName>
    </recommendedName>
</protein>
<dbReference type="GO" id="GO:0009893">
    <property type="term" value="P:positive regulation of metabolic process"/>
    <property type="evidence" value="ECO:0007669"/>
    <property type="project" value="UniProtKB-ARBA"/>
</dbReference>